<proteinExistence type="inferred from homology"/>
<feature type="compositionally biased region" description="Basic residues" evidence="18">
    <location>
        <begin position="1170"/>
        <end position="1181"/>
    </location>
</feature>
<dbReference type="Gene3D" id="3.30.1360.40">
    <property type="match status" value="1"/>
</dbReference>
<dbReference type="STRING" id="74557.A0A1V9ZH33"/>
<dbReference type="PANTHER" id="PTHR10169:SF38">
    <property type="entry name" value="DNA TOPOISOMERASE 2"/>
    <property type="match status" value="1"/>
</dbReference>
<gene>
    <name evidence="21" type="ORF">THRCLA_07046</name>
</gene>
<evidence type="ECO:0000256" key="6">
    <source>
        <dbReference type="ARBA" id="ARBA00012895"/>
    </source>
</evidence>
<dbReference type="PRINTS" id="PR00418">
    <property type="entry name" value="TPI2FAMILY"/>
</dbReference>
<keyword evidence="17" id="KW-0175">Coiled coil</keyword>
<dbReference type="Gene3D" id="1.10.8.260">
    <property type="entry name" value="HI0933 insert domain-like"/>
    <property type="match status" value="1"/>
</dbReference>
<keyword evidence="12" id="KW-0460">Magnesium</keyword>
<dbReference type="SUPFAM" id="SSF51905">
    <property type="entry name" value="FAD/NAD(P)-binding domain"/>
    <property type="match status" value="1"/>
</dbReference>
<dbReference type="CDD" id="cd03481">
    <property type="entry name" value="TopoIIA_Trans_ScTopoIIA"/>
    <property type="match status" value="1"/>
</dbReference>
<organism evidence="21 22">
    <name type="scientific">Thraustotheca clavata</name>
    <dbReference type="NCBI Taxonomy" id="74557"/>
    <lineage>
        <taxon>Eukaryota</taxon>
        <taxon>Sar</taxon>
        <taxon>Stramenopiles</taxon>
        <taxon>Oomycota</taxon>
        <taxon>Saprolegniomycetes</taxon>
        <taxon>Saprolegniales</taxon>
        <taxon>Achlyaceae</taxon>
        <taxon>Thraustotheca</taxon>
    </lineage>
</organism>
<keyword evidence="15 16" id="KW-0413">Isomerase</keyword>
<dbReference type="Gene3D" id="3.30.230.10">
    <property type="match status" value="1"/>
</dbReference>
<dbReference type="PANTHER" id="PTHR10169">
    <property type="entry name" value="DNA TOPOISOMERASE/GYRASE"/>
    <property type="match status" value="1"/>
</dbReference>
<dbReference type="Gene3D" id="3.30.565.10">
    <property type="entry name" value="Histidine kinase-like ATPase, C-terminal domain"/>
    <property type="match status" value="1"/>
</dbReference>
<dbReference type="InterPro" id="IPR023166">
    <property type="entry name" value="BaiN-like_dom_sf"/>
</dbReference>
<dbReference type="InterPro" id="IPR002205">
    <property type="entry name" value="Topo_IIA_dom_A"/>
</dbReference>
<dbReference type="FunFam" id="3.90.199.10:FF:000002">
    <property type="entry name" value="DNA topoisomerase 2"/>
    <property type="match status" value="1"/>
</dbReference>
<dbReference type="InterPro" id="IPR050634">
    <property type="entry name" value="DNA_Topoisomerase_II"/>
</dbReference>
<dbReference type="Gene3D" id="3.30.1490.30">
    <property type="match status" value="1"/>
</dbReference>
<feature type="domain" description="Toprim" evidence="19">
    <location>
        <begin position="449"/>
        <end position="563"/>
    </location>
</feature>
<evidence type="ECO:0000256" key="2">
    <source>
        <dbReference type="ARBA" id="ARBA00001913"/>
    </source>
</evidence>
<evidence type="ECO:0000256" key="11">
    <source>
        <dbReference type="ARBA" id="ARBA00022840"/>
    </source>
</evidence>
<dbReference type="InterPro" id="IPR020568">
    <property type="entry name" value="Ribosomal_Su5_D2-typ_SF"/>
</dbReference>
<evidence type="ECO:0000256" key="8">
    <source>
        <dbReference type="ARBA" id="ARBA00022723"/>
    </source>
</evidence>
<dbReference type="InterPro" id="IPR013506">
    <property type="entry name" value="Topo_IIA_bsu_dom2"/>
</dbReference>
<evidence type="ECO:0000313" key="22">
    <source>
        <dbReference type="Proteomes" id="UP000243217"/>
    </source>
</evidence>
<dbReference type="GO" id="GO:0000819">
    <property type="term" value="P:sister chromatid segregation"/>
    <property type="evidence" value="ECO:0007669"/>
    <property type="project" value="TreeGrafter"/>
</dbReference>
<evidence type="ECO:0000256" key="16">
    <source>
        <dbReference type="PROSITE-ProRule" id="PRU01384"/>
    </source>
</evidence>
<comment type="cofactor">
    <cofactor evidence="3">
        <name>Mg(2+)</name>
        <dbReference type="ChEBI" id="CHEBI:18420"/>
    </cofactor>
</comment>
<feature type="coiled-coil region" evidence="17">
    <location>
        <begin position="1947"/>
        <end position="2009"/>
    </location>
</feature>
<dbReference type="Pfam" id="PF22780">
    <property type="entry name" value="HI0933_like_1st"/>
    <property type="match status" value="1"/>
</dbReference>
<dbReference type="Pfam" id="PF00204">
    <property type="entry name" value="DNA_gyraseB"/>
    <property type="match status" value="1"/>
</dbReference>
<evidence type="ECO:0000256" key="1">
    <source>
        <dbReference type="ARBA" id="ARBA00000185"/>
    </source>
</evidence>
<feature type="compositionally biased region" description="Basic and acidic residues" evidence="18">
    <location>
        <begin position="1301"/>
        <end position="1312"/>
    </location>
</feature>
<dbReference type="InterPro" id="IPR013759">
    <property type="entry name" value="Topo_IIA_B_C"/>
</dbReference>
<dbReference type="NCBIfam" id="TIGR00275">
    <property type="entry name" value="aminoacetone oxidase family FAD-binding enzyme"/>
    <property type="match status" value="1"/>
</dbReference>
<evidence type="ECO:0000256" key="7">
    <source>
        <dbReference type="ARBA" id="ARBA00022630"/>
    </source>
</evidence>
<dbReference type="GO" id="GO:0003918">
    <property type="term" value="F:DNA topoisomerase type II (double strand cut, ATP-hydrolyzing) activity"/>
    <property type="evidence" value="ECO:0007669"/>
    <property type="project" value="UniProtKB-EC"/>
</dbReference>
<dbReference type="PROSITE" id="PS50880">
    <property type="entry name" value="TOPRIM"/>
    <property type="match status" value="1"/>
</dbReference>
<dbReference type="Gene3D" id="1.10.268.10">
    <property type="entry name" value="Topoisomerase, domain 3"/>
    <property type="match status" value="1"/>
</dbReference>
<evidence type="ECO:0000256" key="13">
    <source>
        <dbReference type="ARBA" id="ARBA00023029"/>
    </source>
</evidence>
<name>A0A1V9ZH33_9STRA</name>
<comment type="catalytic activity">
    <reaction evidence="1 16">
        <text>ATP-dependent breakage, passage and rejoining of double-stranded DNA.</text>
        <dbReference type="EC" id="5.6.2.2"/>
    </reaction>
</comment>
<dbReference type="PROSITE" id="PS52040">
    <property type="entry name" value="TOPO_IIA"/>
    <property type="match status" value="1"/>
</dbReference>
<dbReference type="InterPro" id="IPR013757">
    <property type="entry name" value="Topo_IIA_A_a_sf"/>
</dbReference>
<dbReference type="CDD" id="cd03365">
    <property type="entry name" value="TOPRIM_TopoIIA"/>
    <property type="match status" value="1"/>
</dbReference>
<keyword evidence="22" id="KW-1185">Reference proteome</keyword>
<comment type="caution">
    <text evidence="21">The sequence shown here is derived from an EMBL/GenBank/DDBJ whole genome shotgun (WGS) entry which is preliminary data.</text>
</comment>
<feature type="active site" description="O-(5'-phospho-DNA)-tyrosine intermediate" evidence="16">
    <location>
        <position position="785"/>
    </location>
</feature>
<evidence type="ECO:0000256" key="3">
    <source>
        <dbReference type="ARBA" id="ARBA00001946"/>
    </source>
</evidence>
<dbReference type="InterPro" id="IPR034157">
    <property type="entry name" value="TOPRIM_TopoII"/>
</dbReference>
<comment type="cofactor">
    <cofactor evidence="4">
        <name>FAD</name>
        <dbReference type="ChEBI" id="CHEBI:57692"/>
    </cofactor>
</comment>
<dbReference type="InterPro" id="IPR036890">
    <property type="entry name" value="HATPase_C_sf"/>
</dbReference>
<dbReference type="InterPro" id="IPR006171">
    <property type="entry name" value="TOPRIM_dom"/>
</dbReference>
<dbReference type="FunFam" id="3.40.50.670:FF:000001">
    <property type="entry name" value="DNA topoisomerase 2"/>
    <property type="match status" value="2"/>
</dbReference>
<evidence type="ECO:0000313" key="21">
    <source>
        <dbReference type="EMBL" id="OQR97211.1"/>
    </source>
</evidence>
<accession>A0A1V9ZH33</accession>
<feature type="compositionally biased region" description="Basic residues" evidence="18">
    <location>
        <begin position="1353"/>
        <end position="1370"/>
    </location>
</feature>
<dbReference type="Gene3D" id="3.40.50.670">
    <property type="match status" value="1"/>
</dbReference>
<dbReference type="CDD" id="cd00187">
    <property type="entry name" value="TOP4c"/>
    <property type="match status" value="1"/>
</dbReference>
<evidence type="ECO:0000256" key="14">
    <source>
        <dbReference type="ARBA" id="ARBA00023125"/>
    </source>
</evidence>
<evidence type="ECO:0000256" key="18">
    <source>
        <dbReference type="SAM" id="MobiDB-lite"/>
    </source>
</evidence>
<dbReference type="GO" id="GO:0005634">
    <property type="term" value="C:nucleus"/>
    <property type="evidence" value="ECO:0007669"/>
    <property type="project" value="TreeGrafter"/>
</dbReference>
<dbReference type="InterPro" id="IPR013760">
    <property type="entry name" value="Topo_IIA-like_dom_sf"/>
</dbReference>
<dbReference type="InterPro" id="IPR001154">
    <property type="entry name" value="TopoII_euk"/>
</dbReference>
<feature type="compositionally biased region" description="Basic residues" evidence="18">
    <location>
        <begin position="1198"/>
        <end position="1208"/>
    </location>
</feature>
<dbReference type="InterPro" id="IPR014721">
    <property type="entry name" value="Ribsml_uS5_D2-typ_fold_subgr"/>
</dbReference>
<dbReference type="Gene3D" id="3.50.50.60">
    <property type="entry name" value="FAD/NAD(P)-binding domain"/>
    <property type="match status" value="1"/>
</dbReference>
<dbReference type="Pfam" id="PF01751">
    <property type="entry name" value="Toprim"/>
    <property type="match status" value="1"/>
</dbReference>
<comment type="similarity">
    <text evidence="5">Belongs to the type II topoisomerase family.</text>
</comment>
<dbReference type="SUPFAM" id="SSF56719">
    <property type="entry name" value="Type II DNA topoisomerase"/>
    <property type="match status" value="1"/>
</dbReference>
<dbReference type="PROSITE" id="PS00177">
    <property type="entry name" value="TOPOISOMERASE_II"/>
    <property type="match status" value="1"/>
</dbReference>
<dbReference type="Pfam" id="PF03486">
    <property type="entry name" value="HI0933_like"/>
    <property type="match status" value="1"/>
</dbReference>
<dbReference type="Proteomes" id="UP000243217">
    <property type="component" value="Unassembled WGS sequence"/>
</dbReference>
<feature type="compositionally biased region" description="Basic and acidic residues" evidence="18">
    <location>
        <begin position="1"/>
        <end position="14"/>
    </location>
</feature>
<evidence type="ECO:0000259" key="20">
    <source>
        <dbReference type="PROSITE" id="PS52040"/>
    </source>
</evidence>
<dbReference type="InterPro" id="IPR001241">
    <property type="entry name" value="Topo_IIA"/>
</dbReference>
<dbReference type="EC" id="5.6.2.2" evidence="6"/>
<feature type="compositionally biased region" description="Basic and acidic residues" evidence="18">
    <location>
        <begin position="1327"/>
        <end position="1336"/>
    </location>
</feature>
<dbReference type="InterPro" id="IPR018522">
    <property type="entry name" value="TopoIIA_CS"/>
</dbReference>
<dbReference type="InterPro" id="IPR013758">
    <property type="entry name" value="Topo_IIA_A/C_ab"/>
</dbReference>
<dbReference type="InterPro" id="IPR003594">
    <property type="entry name" value="HATPase_dom"/>
</dbReference>
<dbReference type="GO" id="GO:0005524">
    <property type="term" value="F:ATP binding"/>
    <property type="evidence" value="ECO:0007669"/>
    <property type="project" value="UniProtKB-KW"/>
</dbReference>
<evidence type="ECO:0000256" key="10">
    <source>
        <dbReference type="ARBA" id="ARBA00022827"/>
    </source>
</evidence>
<dbReference type="GO" id="GO:0003677">
    <property type="term" value="F:DNA binding"/>
    <property type="evidence" value="ECO:0007669"/>
    <property type="project" value="UniProtKB-UniRule"/>
</dbReference>
<protein>
    <recommendedName>
        <fullName evidence="6">DNA topoisomerase (ATP-hydrolyzing)</fullName>
        <ecNumber evidence="6">5.6.2.2</ecNumber>
    </recommendedName>
</protein>
<dbReference type="GO" id="GO:0006265">
    <property type="term" value="P:DNA topological change"/>
    <property type="evidence" value="ECO:0007669"/>
    <property type="project" value="UniProtKB-UniRule"/>
</dbReference>
<dbReference type="GO" id="GO:0000712">
    <property type="term" value="P:resolution of meiotic recombination intermediates"/>
    <property type="evidence" value="ECO:0007669"/>
    <property type="project" value="TreeGrafter"/>
</dbReference>
<keyword evidence="10" id="KW-0274">FAD</keyword>
<dbReference type="Pfam" id="PF00521">
    <property type="entry name" value="DNA_topoisoIV"/>
    <property type="match status" value="1"/>
</dbReference>
<dbReference type="InterPro" id="IPR031660">
    <property type="entry name" value="TOPRIM_C"/>
</dbReference>
<dbReference type="Pfam" id="PF02518">
    <property type="entry name" value="HATPase_c"/>
    <property type="match status" value="1"/>
</dbReference>
<feature type="compositionally biased region" description="Basic and acidic residues" evidence="18">
    <location>
        <begin position="1250"/>
        <end position="1263"/>
    </location>
</feature>
<dbReference type="CDD" id="cd16930">
    <property type="entry name" value="HATPase_TopII-like"/>
    <property type="match status" value="1"/>
</dbReference>
<evidence type="ECO:0000256" key="17">
    <source>
        <dbReference type="SAM" id="Coils"/>
    </source>
</evidence>
<dbReference type="InterPro" id="IPR055178">
    <property type="entry name" value="RsdA/BaiN/AoA(So)-like_dom"/>
</dbReference>
<dbReference type="FunFam" id="3.30.1360.40:FF:000003">
    <property type="entry name" value="DNA topoisomerase 2"/>
    <property type="match status" value="1"/>
</dbReference>
<dbReference type="SMART" id="SM00387">
    <property type="entry name" value="HATPase_c"/>
    <property type="match status" value="1"/>
</dbReference>
<dbReference type="SUPFAM" id="SSF160996">
    <property type="entry name" value="HI0933 insert domain-like"/>
    <property type="match status" value="1"/>
</dbReference>
<feature type="compositionally biased region" description="Acidic residues" evidence="18">
    <location>
        <begin position="1375"/>
        <end position="1387"/>
    </location>
</feature>
<dbReference type="OrthoDB" id="276498at2759"/>
<evidence type="ECO:0000256" key="9">
    <source>
        <dbReference type="ARBA" id="ARBA00022741"/>
    </source>
</evidence>
<dbReference type="SMART" id="SM00433">
    <property type="entry name" value="TOP2c"/>
    <property type="match status" value="1"/>
</dbReference>
<feature type="compositionally biased region" description="Basic and acidic residues" evidence="18">
    <location>
        <begin position="1218"/>
        <end position="1236"/>
    </location>
</feature>
<evidence type="ECO:0000256" key="5">
    <source>
        <dbReference type="ARBA" id="ARBA00011080"/>
    </source>
</evidence>
<dbReference type="PRINTS" id="PR01158">
    <property type="entry name" value="TOPISMRASEII"/>
</dbReference>
<dbReference type="SUPFAM" id="SSF55874">
    <property type="entry name" value="ATPase domain of HSP90 chaperone/DNA topoisomerase II/histidine kinase"/>
    <property type="match status" value="1"/>
</dbReference>
<keyword evidence="8" id="KW-0479">Metal-binding</keyword>
<dbReference type="InterPro" id="IPR057661">
    <property type="entry name" value="RsdA/BaiN/AoA(So)_Rossmann"/>
</dbReference>
<feature type="compositionally biased region" description="Basic and acidic residues" evidence="18">
    <location>
        <begin position="1278"/>
        <end position="1287"/>
    </location>
</feature>
<sequence>MEKKSKSKSKKNDSSDEEFSSDTSSTRSGLTVEQIYQKKTQLEHILLRPDTYVGSIEPVTQNMWVFDEEEKKMVNKKITFCPGLYKIFDEIIVNACDNKQRDKSMDTLKVTFDQETGAISVWNNGRGIPVVEHKEHKVYVPELIFGHLLTGSNFDDNKKKTTGGRNGYGAKLANIFSTEFIVETANREDGKRYRQVFKKNMSVKEEPKITSWSKKDFTCITFTPDFTRFQMTGLDSDIIALFKKRVYDIAGVTDKSLSVYLNEEKIDVKTFPQYVEMYNPQEVVFDKPDERWHVGIGISDDGFQQVSFVNGICTTKGGQHVNYIADQIATKLSATIKKKNKGDPVKPALIKNHLFIYMTALIDNPAFDSQTKETLTTRANAFGSTFTLSDKFLKQVEKSSLVERILSFAKFKQTADLKKAAGGGKKKRLQGISKLDDANFAGSAKSHMCTLILTEGDSAKALAMSGLSVVGRDYYGVFPLRGKLLNVREAAHSAIVKNEEVTNIVKILGLEYNKKYESTKNLRYGHLMIMADQDHDGSHIKGLVINFIHNYWPSLLGLESFVQEFITPIIKATKGNRVQVFYTMPEYETWRQSTNNGRGWDIKYYKGLGTSTAKEAKEYFSDLNTHQIAFTYEKEKDDDAIELAFSKKRIEDRKEWLRAFVPGTYIDYSMEDMGYSDFVNKELILFSMADNIRSIPSMVDGFKPSQRKVLFSCFKRNLKKEIKVAQLAGYVSEHSAYHHGEASLHGTIIGMAQDYVGSNNLNLLSPNGQFGTRLQGGKDAASARYVFTKLENLTRLVYHPLDDSVLNYLEEEGLSIEPDFYMPIIPMALINGNEGIGTGWSCGIPNYNPNEVIANIRRRIQAEPMTPMQPWYRGFTGSIVQKGTSDNFLVQGKFEVVDEGTIVISELPIKTWTQTYKERLEKMIESNDIKDFKENHTDTTVLFTISLEPAKLAAIQQESGGILKKFKLESSMATSNMHMFNAEGKIKLYKSPLEVIEEFYTLRIDYYGRRKVAILKKLDTEIMALSNKMRFILAVIDGSLVVNNRKKKDLLEELRRLKYDPMPKKAAAKSSDEEDIIDEEEPQGEVSAGDYDYLLSMPLWSLTAERVEILRNDLHSKEAERDTVFGTSLEDMWLHDLEVLEKNLEIHEENRLAQEASALKKFKGAASKRAPAKKKAAKRKANGSDDENSESDFEVKVPKVKAPPKKKAATGEGAKPAMKKEKPIKAEKAAKSDTAGKKMTQTTLSAFSAVKDEPKPVKEEKPAPKPRAPKKAPAQPKKLLELKRKEDSSDDDGEVLSLFERLQRRKEADAAKSKAAPSISLVSTSAKTEKDEKKTIDASSDEEVLASIESRAAKAKAKPAPKPRAKKVMKKKEDPDDTNGESEDDVEITPAAPRARSGRGKAVVYSVSSDEEQDDGNVLVIGGGPAGVFCAQAIRRQLQGARIVVIEGQRELLKKVRLSGGGRCNVTHAKNKFHDIRDVMAQYPRGGKALLSNLSRFGIEESHQWFEAEGVTLKTEADGRVFPTTNTSTTIVDTLLHAAQDVEIYNRTKVTQLQRGPDGNYTVQALAKADTAPKTFNAKCVVVATGSSVPFWDLLQAQGVSIAPPVPSLFTFKTNDTRVAGLSGVAVEDTKITLPSLKKLSPVYGPTLITHFGLSGPAILRQSAFAALEMHKANYRLPVCIDWTGGRYSKHEASLLLHDQRQLHPTRKIASFCPFIDQDTKKPLIPQRLWARLAMESDLPWANMPKTLCMTIAENISACTITTSGKSTYKDEFVTAGGVELHQLSKDLEVKALPRLFIVGECLNVDGVTGGFNFTNCWSSVSTMKQRGAMALEDLEITRRISSSSMVDSHDHLQVLTELADVREKYYRLGAEMRRLRQKEMHTSALQEEVDNLRHLLGRSQSREEELTRQVQILHTKVTESHKNEEWAVKTKKTKTIEMKEENPWKMQELEGTVLHQKLEIQELKEEQDVMNQELLKYKRLYEEMQVHCARLEDSVQMLEHENETLNDENVSTSSANQLEIDNRRLVLLLMNTTEFSHFKFYSTLDKVSYCSSDSFGSDDFSPQEPKLKADKDDSLAWGRLVRDLAQVYPTHNESVHYIHFQTEERQWVPSKILTLVSIHKIQLSVATLLKKINGAWQKAYQSKLQEINEANKREAAESQRRSKQMMPYDAVVNKREIHRLKQEILQLYNEKLQGRAVRAPETTRRLYSSTKKK</sequence>
<dbReference type="InterPro" id="IPR036188">
    <property type="entry name" value="FAD/NAD-bd_sf"/>
</dbReference>
<feature type="domain" description="Topo IIA-type catalytic" evidence="20">
    <location>
        <begin position="695"/>
        <end position="1137"/>
    </location>
</feature>
<feature type="region of interest" description="Disordered" evidence="18">
    <location>
        <begin position="1"/>
        <end position="25"/>
    </location>
</feature>
<dbReference type="SUPFAM" id="SSF54211">
    <property type="entry name" value="Ribosomal protein S5 domain 2-like"/>
    <property type="match status" value="1"/>
</dbReference>
<dbReference type="InterPro" id="IPR004792">
    <property type="entry name" value="BaiN-like"/>
</dbReference>
<dbReference type="Gene3D" id="2.40.30.10">
    <property type="entry name" value="Translation factors"/>
    <property type="match status" value="1"/>
</dbReference>
<evidence type="ECO:0000256" key="12">
    <source>
        <dbReference type="ARBA" id="ARBA00022842"/>
    </source>
</evidence>
<dbReference type="Pfam" id="PF16898">
    <property type="entry name" value="TOPRIM_C"/>
    <property type="match status" value="1"/>
</dbReference>
<evidence type="ECO:0000256" key="15">
    <source>
        <dbReference type="ARBA" id="ARBA00023235"/>
    </source>
</evidence>
<dbReference type="Gene3D" id="3.90.199.10">
    <property type="entry name" value="Topoisomerase II, domain 5"/>
    <property type="match status" value="1"/>
</dbReference>
<dbReference type="FunFam" id="3.30.230.10:FF:000008">
    <property type="entry name" value="DNA topoisomerase 2"/>
    <property type="match status" value="1"/>
</dbReference>
<dbReference type="GO" id="GO:0046872">
    <property type="term" value="F:metal ion binding"/>
    <property type="evidence" value="ECO:0007669"/>
    <property type="project" value="UniProtKB-KW"/>
</dbReference>
<keyword evidence="7" id="KW-0285">Flavoprotein</keyword>
<keyword evidence="14 16" id="KW-0238">DNA-binding</keyword>
<keyword evidence="11" id="KW-0067">ATP-binding</keyword>
<dbReference type="FunFam" id="3.30.565.10:FF:000004">
    <property type="entry name" value="DNA topoisomerase 2"/>
    <property type="match status" value="1"/>
</dbReference>
<dbReference type="FunFam" id="3.30.1490.30:FF:000001">
    <property type="entry name" value="DNA topoisomerase 2"/>
    <property type="match status" value="1"/>
</dbReference>
<comment type="cofactor">
    <cofactor evidence="2">
        <name>Ca(2+)</name>
        <dbReference type="ChEBI" id="CHEBI:29108"/>
    </cofactor>
</comment>
<feature type="region of interest" description="Disordered" evidence="18">
    <location>
        <begin position="1162"/>
        <end position="1400"/>
    </location>
</feature>
<dbReference type="EMBL" id="JNBS01001925">
    <property type="protein sequence ID" value="OQR97211.1"/>
    <property type="molecule type" value="Genomic_DNA"/>
</dbReference>
<evidence type="ECO:0000259" key="19">
    <source>
        <dbReference type="PROSITE" id="PS50880"/>
    </source>
</evidence>
<evidence type="ECO:0000256" key="4">
    <source>
        <dbReference type="ARBA" id="ARBA00001974"/>
    </source>
</evidence>
<dbReference type="SMART" id="SM00434">
    <property type="entry name" value="TOP4c"/>
    <property type="match status" value="1"/>
</dbReference>
<keyword evidence="9" id="KW-0547">Nucleotide-binding</keyword>
<keyword evidence="13 16" id="KW-0799">Topoisomerase</keyword>
<reference evidence="21 22" key="1">
    <citation type="journal article" date="2014" name="Genome Biol. Evol.">
        <title>The secreted proteins of Achlya hypogyna and Thraustotheca clavata identify the ancestral oomycete secretome and reveal gene acquisitions by horizontal gene transfer.</title>
        <authorList>
            <person name="Misner I."/>
            <person name="Blouin N."/>
            <person name="Leonard G."/>
            <person name="Richards T.A."/>
            <person name="Lane C.E."/>
        </authorList>
    </citation>
    <scope>NUCLEOTIDE SEQUENCE [LARGE SCALE GENOMIC DNA]</scope>
    <source>
        <strain evidence="21 22">ATCC 34112</strain>
    </source>
</reference>